<proteinExistence type="predicted"/>
<reference evidence="7" key="1">
    <citation type="submission" date="2018-11" db="EMBL/GenBank/DDBJ databases">
        <authorList>
            <person name="Alioto T."/>
            <person name="Alioto T."/>
        </authorList>
    </citation>
    <scope>NUCLEOTIDE SEQUENCE</scope>
</reference>
<evidence type="ECO:0000256" key="3">
    <source>
        <dbReference type="ARBA" id="ARBA00022729"/>
    </source>
</evidence>
<dbReference type="AlphaFoldDB" id="A0A8B6H1V1"/>
<keyword evidence="2" id="KW-0964">Secreted</keyword>
<feature type="signal peptide" evidence="4">
    <location>
        <begin position="1"/>
        <end position="20"/>
    </location>
</feature>
<dbReference type="EMBL" id="UYJE01009276">
    <property type="protein sequence ID" value="VDI71941.1"/>
    <property type="molecule type" value="Genomic_DNA"/>
</dbReference>
<keyword evidence="8" id="KW-1185">Reference proteome</keyword>
<accession>A0A8B6H1V1</accession>
<evidence type="ECO:0000256" key="2">
    <source>
        <dbReference type="ARBA" id="ARBA00022525"/>
    </source>
</evidence>
<keyword evidence="3 4" id="KW-0732">Signal</keyword>
<dbReference type="PANTHER" id="PTHR14905">
    <property type="entry name" value="NG37"/>
    <property type="match status" value="1"/>
</dbReference>
<comment type="subcellular location">
    <subcellularLocation>
        <location evidence="1">Secreted</location>
    </subcellularLocation>
</comment>
<evidence type="ECO:0000259" key="6">
    <source>
        <dbReference type="Pfam" id="PF25107"/>
    </source>
</evidence>
<evidence type="ECO:0000313" key="7">
    <source>
        <dbReference type="EMBL" id="VDI71941.1"/>
    </source>
</evidence>
<dbReference type="Pfam" id="PF25107">
    <property type="entry name" value="VWA7_N"/>
    <property type="match status" value="1"/>
</dbReference>
<dbReference type="InterPro" id="IPR056861">
    <property type="entry name" value="HMCN1-like_VWA"/>
</dbReference>
<evidence type="ECO:0000313" key="8">
    <source>
        <dbReference type="Proteomes" id="UP000596742"/>
    </source>
</evidence>
<organism evidence="7 8">
    <name type="scientific">Mytilus galloprovincialis</name>
    <name type="common">Mediterranean mussel</name>
    <dbReference type="NCBI Taxonomy" id="29158"/>
    <lineage>
        <taxon>Eukaryota</taxon>
        <taxon>Metazoa</taxon>
        <taxon>Spiralia</taxon>
        <taxon>Lophotrochozoa</taxon>
        <taxon>Mollusca</taxon>
        <taxon>Bivalvia</taxon>
        <taxon>Autobranchia</taxon>
        <taxon>Pteriomorphia</taxon>
        <taxon>Mytilida</taxon>
        <taxon>Mytiloidea</taxon>
        <taxon>Mytilidae</taxon>
        <taxon>Mytilinae</taxon>
        <taxon>Mytilus</taxon>
    </lineage>
</organism>
<feature type="chain" id="PRO_5032918349" description="VWFA domain-containing protein" evidence="4">
    <location>
        <begin position="21"/>
        <end position="396"/>
    </location>
</feature>
<gene>
    <name evidence="7" type="ORF">MGAL_10B017246</name>
</gene>
<feature type="domain" description="Hemicentin-1-like von Willebrand factor A" evidence="5">
    <location>
        <begin position="305"/>
        <end position="394"/>
    </location>
</feature>
<evidence type="ECO:0000256" key="4">
    <source>
        <dbReference type="SAM" id="SignalP"/>
    </source>
</evidence>
<sequence length="396" mass="44735">MESYFYIFILLLINVDTSETFLVHKPSDDDIGDTQTHFDITRAGLMRAINKYIVERKNTTSFSEFFGADSISLNKMIRSISDLARMVTDIQDDFAFQNKAFIHCSSEEIENAHIFVKQCRKSIPNWKKDLDGLRKKLAVCLYTIQSFYSNTNWIEMFGEQVYEDFGTNNLMETVTRSDEDTCMNVENYDGSCQNNLVVHNKLTSGYFQGRGISKPARPLQSVNGKCSHGGPFDSSRTRISKCGINKDSYSPKYSPHHFLHDKAFSAAVAATRQFLFPMNGSGIFDAIGDEIVANLFHVKMRTTVSLGFAIDYTGSMSEEMSDVKTYVTQLLTSVIGSGREPADYVLSMFHDPKVYNKVFNYTDGNEMIRKVEDIHVFGGNGKNTDCPEYALTGMLN</sequence>
<dbReference type="InterPro" id="IPR056862">
    <property type="entry name" value="VWA7_N"/>
</dbReference>
<feature type="non-terminal residue" evidence="7">
    <location>
        <position position="1"/>
    </location>
</feature>
<evidence type="ECO:0000256" key="1">
    <source>
        <dbReference type="ARBA" id="ARBA00004613"/>
    </source>
</evidence>
<protein>
    <recommendedName>
        <fullName evidence="9">VWFA domain-containing protein</fullName>
    </recommendedName>
</protein>
<comment type="caution">
    <text evidence="7">The sequence shown here is derived from an EMBL/GenBank/DDBJ whole genome shotgun (WGS) entry which is preliminary data.</text>
</comment>
<evidence type="ECO:0008006" key="9">
    <source>
        <dbReference type="Google" id="ProtNLM"/>
    </source>
</evidence>
<feature type="domain" description="VWA7 N-terminal" evidence="6">
    <location>
        <begin position="70"/>
        <end position="275"/>
    </location>
</feature>
<evidence type="ECO:0000259" key="5">
    <source>
        <dbReference type="Pfam" id="PF25106"/>
    </source>
</evidence>
<dbReference type="PANTHER" id="PTHR14905:SF7">
    <property type="entry name" value="VON WILLEBRAND FACTOR A DOMAIN-CONTAINING PROTEIN 7"/>
    <property type="match status" value="1"/>
</dbReference>
<dbReference type="Proteomes" id="UP000596742">
    <property type="component" value="Unassembled WGS sequence"/>
</dbReference>
<dbReference type="OrthoDB" id="10043511at2759"/>
<dbReference type="Pfam" id="PF25106">
    <property type="entry name" value="VWA_4"/>
    <property type="match status" value="1"/>
</dbReference>
<name>A0A8B6H1V1_MYTGA</name>
<dbReference type="InterPro" id="IPR052577">
    <property type="entry name" value="VWA7"/>
</dbReference>